<dbReference type="Proteomes" id="UP000018149">
    <property type="component" value="Chromosome I"/>
</dbReference>
<dbReference type="HAMAP" id="MF_01365_B">
    <property type="entry name" value="Ribosomal_uL6_B"/>
    <property type="match status" value="1"/>
</dbReference>
<evidence type="ECO:0000256" key="5">
    <source>
        <dbReference type="HAMAP-Rule" id="MF_01365"/>
    </source>
</evidence>
<evidence type="ECO:0000256" key="2">
    <source>
        <dbReference type="ARBA" id="ARBA00022884"/>
    </source>
</evidence>
<dbReference type="SUPFAM" id="SSF56053">
    <property type="entry name" value="Ribosomal protein L6"/>
    <property type="match status" value="2"/>
</dbReference>
<dbReference type="AlphaFoldDB" id="A0A0B7J674"/>
<evidence type="ECO:0000256" key="3">
    <source>
        <dbReference type="ARBA" id="ARBA00022980"/>
    </source>
</evidence>
<dbReference type="EMBL" id="LN794217">
    <property type="protein sequence ID" value="CEO17978.1"/>
    <property type="molecule type" value="Genomic_DNA"/>
</dbReference>
<dbReference type="InterPro" id="IPR000702">
    <property type="entry name" value="Ribosomal_uL6-like"/>
</dbReference>
<evidence type="ECO:0000256" key="6">
    <source>
        <dbReference type="RuleBase" id="RU003869"/>
    </source>
</evidence>
<dbReference type="InterPro" id="IPR020040">
    <property type="entry name" value="Ribosomal_uL6_a/b-dom"/>
</dbReference>
<comment type="function">
    <text evidence="5 7">This protein binds to the 23S rRNA, and is important in its secondary structure. It is located near the subunit interface in the base of the L7/L12 stalk, and near the tRNA binding site of the peptidyltransferase center.</text>
</comment>
<sequence length="177" mass="19564">MSRVGKLPITIPEGVKVGLNDLEVKISGPKGELSKTFKGNIAISLAENKLLVKPLAANKNARTMWGTARSIISNMVTGVKEGFKLKLEINGVGYRAMIKGKYLNLMLAKSHNTKIEIPSDIKIEVPKQNIIILEGTDKEKLGQFASIIIKQRPPEPYKGKGIKFENQFIPRKEGKKN</sequence>
<dbReference type="PIRSF" id="PIRSF002162">
    <property type="entry name" value="Ribosomal_L6"/>
    <property type="match status" value="1"/>
</dbReference>
<reference evidence="9 10" key="1">
    <citation type="submission" date="2015-01" db="EMBL/GenBank/DDBJ databases">
        <title>Draft genome sequence of Rickettsia monacensis strain IrR/Munich.</title>
        <authorList>
            <person name="Felsheim R.F."/>
            <person name="Johnson S.L."/>
            <person name="Kurtti T.J."/>
            <person name="Munderloh U.G."/>
        </authorList>
    </citation>
    <scope>NUCLEOTIDE SEQUENCE [LARGE SCALE GENOMIC DNA]</scope>
    <source>
        <strain evidence="9 10">IrR/Munich</strain>
    </source>
</reference>
<keyword evidence="2 5" id="KW-0694">RNA-binding</keyword>
<gene>
    <name evidence="5 9" type="primary">rplF</name>
    <name evidence="9" type="ORF">RMONA_08145</name>
</gene>
<keyword evidence="4 5" id="KW-0687">Ribonucleoprotein</keyword>
<dbReference type="Pfam" id="PF00347">
    <property type="entry name" value="Ribosomal_L6"/>
    <property type="match status" value="2"/>
</dbReference>
<dbReference type="GO" id="GO:0022625">
    <property type="term" value="C:cytosolic large ribosomal subunit"/>
    <property type="evidence" value="ECO:0007669"/>
    <property type="project" value="UniProtKB-UniRule"/>
</dbReference>
<dbReference type="InterPro" id="IPR019906">
    <property type="entry name" value="Ribosomal_uL6_bac-type"/>
</dbReference>
<keyword evidence="3 5" id="KW-0689">Ribosomal protein</keyword>
<comment type="subunit">
    <text evidence="5">Part of the 50S ribosomal subunit.</text>
</comment>
<dbReference type="Gene3D" id="3.90.930.12">
    <property type="entry name" value="Ribosomal protein L6, alpha-beta domain"/>
    <property type="match status" value="2"/>
</dbReference>
<dbReference type="STRING" id="109232.RMONA_08145"/>
<dbReference type="KEGG" id="rmc:RMONA_08145"/>
<accession>A0A0B7J674</accession>
<dbReference type="PANTHER" id="PTHR11655">
    <property type="entry name" value="60S/50S RIBOSOMAL PROTEIN L6/L9"/>
    <property type="match status" value="1"/>
</dbReference>
<dbReference type="PRINTS" id="PR00059">
    <property type="entry name" value="RIBOSOMALL6"/>
</dbReference>
<protein>
    <recommendedName>
        <fullName evidence="5">Large ribosomal subunit protein uL6</fullName>
    </recommendedName>
</protein>
<feature type="domain" description="Large ribosomal subunit protein uL6 alpha-beta" evidence="8">
    <location>
        <begin position="11"/>
        <end position="82"/>
    </location>
</feature>
<evidence type="ECO:0000313" key="10">
    <source>
        <dbReference type="Proteomes" id="UP000018149"/>
    </source>
</evidence>
<organism evidence="9 10">
    <name type="scientific">Rickettsia monacensis</name>
    <dbReference type="NCBI Taxonomy" id="109232"/>
    <lineage>
        <taxon>Bacteria</taxon>
        <taxon>Pseudomonadati</taxon>
        <taxon>Pseudomonadota</taxon>
        <taxon>Alphaproteobacteria</taxon>
        <taxon>Rickettsiales</taxon>
        <taxon>Rickettsiaceae</taxon>
        <taxon>Rickettsieae</taxon>
        <taxon>Rickettsia</taxon>
        <taxon>spotted fever group</taxon>
    </lineage>
</organism>
<proteinExistence type="inferred from homology"/>
<evidence type="ECO:0000313" key="9">
    <source>
        <dbReference type="EMBL" id="CEO17978.1"/>
    </source>
</evidence>
<dbReference type="PANTHER" id="PTHR11655:SF14">
    <property type="entry name" value="LARGE RIBOSOMAL SUBUNIT PROTEIN UL6M"/>
    <property type="match status" value="1"/>
</dbReference>
<feature type="domain" description="Large ribosomal subunit protein uL6 alpha-beta" evidence="8">
    <location>
        <begin position="91"/>
        <end position="163"/>
    </location>
</feature>
<dbReference type="FunFam" id="3.90.930.12:FF:000002">
    <property type="entry name" value="50S ribosomal protein L6"/>
    <property type="match status" value="1"/>
</dbReference>
<dbReference type="RefSeq" id="WP_023507979.1">
    <property type="nucleotide sequence ID" value="NZ_LN794217.1"/>
</dbReference>
<name>A0A0B7J674_9RICK</name>
<evidence type="ECO:0000259" key="8">
    <source>
        <dbReference type="Pfam" id="PF00347"/>
    </source>
</evidence>
<evidence type="ECO:0000256" key="4">
    <source>
        <dbReference type="ARBA" id="ARBA00023274"/>
    </source>
</evidence>
<dbReference type="NCBIfam" id="TIGR03654">
    <property type="entry name" value="L6_bact"/>
    <property type="match status" value="1"/>
</dbReference>
<dbReference type="HOGENOM" id="CLU_065464_1_2_5"/>
<dbReference type="PROSITE" id="PS00525">
    <property type="entry name" value="RIBOSOMAL_L6_1"/>
    <property type="match status" value="1"/>
</dbReference>
<evidence type="ECO:0000256" key="7">
    <source>
        <dbReference type="RuleBase" id="RU003870"/>
    </source>
</evidence>
<keyword evidence="10" id="KW-1185">Reference proteome</keyword>
<dbReference type="GO" id="GO:0003735">
    <property type="term" value="F:structural constituent of ribosome"/>
    <property type="evidence" value="ECO:0007669"/>
    <property type="project" value="UniProtKB-UniRule"/>
</dbReference>
<comment type="similarity">
    <text evidence="5 6">Belongs to the universal ribosomal protein uL6 family.</text>
</comment>
<dbReference type="InterPro" id="IPR036789">
    <property type="entry name" value="Ribosomal_uL6-like_a/b-dom_sf"/>
</dbReference>
<keyword evidence="1 5" id="KW-0699">rRNA-binding</keyword>
<evidence type="ECO:0000256" key="1">
    <source>
        <dbReference type="ARBA" id="ARBA00022730"/>
    </source>
</evidence>
<dbReference type="InterPro" id="IPR002358">
    <property type="entry name" value="Ribosomal_uL6_CS"/>
</dbReference>
<dbReference type="GO" id="GO:0019843">
    <property type="term" value="F:rRNA binding"/>
    <property type="evidence" value="ECO:0007669"/>
    <property type="project" value="UniProtKB-UniRule"/>
</dbReference>
<dbReference type="GO" id="GO:0002181">
    <property type="term" value="P:cytoplasmic translation"/>
    <property type="evidence" value="ECO:0007669"/>
    <property type="project" value="TreeGrafter"/>
</dbReference>